<gene>
    <name evidence="3" type="ORF">BCR44DRAFT_352195</name>
</gene>
<name>A0A1Y2HQM4_9FUNG</name>
<evidence type="ECO:0000313" key="4">
    <source>
        <dbReference type="Proteomes" id="UP000193411"/>
    </source>
</evidence>
<proteinExistence type="predicted"/>
<evidence type="ECO:0000313" key="3">
    <source>
        <dbReference type="EMBL" id="ORZ36908.1"/>
    </source>
</evidence>
<dbReference type="Proteomes" id="UP000193411">
    <property type="component" value="Unassembled WGS sequence"/>
</dbReference>
<keyword evidence="4" id="KW-1185">Reference proteome</keyword>
<feature type="region of interest" description="Disordered" evidence="1">
    <location>
        <begin position="105"/>
        <end position="128"/>
    </location>
</feature>
<keyword evidence="2" id="KW-1133">Transmembrane helix</keyword>
<organism evidence="3 4">
    <name type="scientific">Catenaria anguillulae PL171</name>
    <dbReference type="NCBI Taxonomy" id="765915"/>
    <lineage>
        <taxon>Eukaryota</taxon>
        <taxon>Fungi</taxon>
        <taxon>Fungi incertae sedis</taxon>
        <taxon>Blastocladiomycota</taxon>
        <taxon>Blastocladiomycetes</taxon>
        <taxon>Blastocladiales</taxon>
        <taxon>Catenariaceae</taxon>
        <taxon>Catenaria</taxon>
    </lineage>
</organism>
<keyword evidence="2" id="KW-0472">Membrane</keyword>
<feature type="region of interest" description="Disordered" evidence="1">
    <location>
        <begin position="61"/>
        <end position="82"/>
    </location>
</feature>
<accession>A0A1Y2HQM4</accession>
<evidence type="ECO:0000256" key="2">
    <source>
        <dbReference type="SAM" id="Phobius"/>
    </source>
</evidence>
<reference evidence="3 4" key="1">
    <citation type="submission" date="2016-07" db="EMBL/GenBank/DDBJ databases">
        <title>Pervasive Adenine N6-methylation of Active Genes in Fungi.</title>
        <authorList>
            <consortium name="DOE Joint Genome Institute"/>
            <person name="Mondo S.J."/>
            <person name="Dannebaum R.O."/>
            <person name="Kuo R.C."/>
            <person name="Labutti K."/>
            <person name="Haridas S."/>
            <person name="Kuo A."/>
            <person name="Salamov A."/>
            <person name="Ahrendt S.R."/>
            <person name="Lipzen A."/>
            <person name="Sullivan W."/>
            <person name="Andreopoulos W.B."/>
            <person name="Clum A."/>
            <person name="Lindquist E."/>
            <person name="Daum C."/>
            <person name="Ramamoorthy G.K."/>
            <person name="Gryganskyi A."/>
            <person name="Culley D."/>
            <person name="Magnuson J.K."/>
            <person name="James T.Y."/>
            <person name="O'Malley M.A."/>
            <person name="Stajich J.E."/>
            <person name="Spatafora J.W."/>
            <person name="Visel A."/>
            <person name="Grigoriev I.V."/>
        </authorList>
    </citation>
    <scope>NUCLEOTIDE SEQUENCE [LARGE SCALE GENOMIC DNA]</scope>
    <source>
        <strain evidence="3 4">PL171</strain>
    </source>
</reference>
<feature type="transmembrane region" description="Helical" evidence="2">
    <location>
        <begin position="20"/>
        <end position="41"/>
    </location>
</feature>
<comment type="caution">
    <text evidence="3">The sequence shown here is derived from an EMBL/GenBank/DDBJ whole genome shotgun (WGS) entry which is preliminary data.</text>
</comment>
<keyword evidence="2" id="KW-0812">Transmembrane</keyword>
<sequence>MLAEKLRFKLTRDTPLPALHLVQLPSVTLFYTYLSVLFAVVNTASISFRRRVHEPPFWLISAPPPETPSHRHRRSQPARPHPMSKTLLAYKLTAAHNSLRFSFSGTSISSPPDPVRPLGSDLQGAHLP</sequence>
<protein>
    <submittedName>
        <fullName evidence="3">Uncharacterized protein</fullName>
    </submittedName>
</protein>
<dbReference type="EMBL" id="MCFL01000015">
    <property type="protein sequence ID" value="ORZ36908.1"/>
    <property type="molecule type" value="Genomic_DNA"/>
</dbReference>
<dbReference type="AlphaFoldDB" id="A0A1Y2HQM4"/>
<evidence type="ECO:0000256" key="1">
    <source>
        <dbReference type="SAM" id="MobiDB-lite"/>
    </source>
</evidence>